<dbReference type="InterPro" id="IPR046350">
    <property type="entry name" value="Cystatin_sf"/>
</dbReference>
<evidence type="ECO:0000313" key="3">
    <source>
        <dbReference type="WBParaSite" id="SPAL_0000809000.1"/>
    </source>
</evidence>
<keyword evidence="1" id="KW-0812">Transmembrane</keyword>
<proteinExistence type="predicted"/>
<dbReference type="Proteomes" id="UP000046392">
    <property type="component" value="Unplaced"/>
</dbReference>
<protein>
    <submittedName>
        <fullName evidence="3">Cystatin domain-containing protein</fullName>
    </submittedName>
</protein>
<dbReference type="SUPFAM" id="SSF54403">
    <property type="entry name" value="Cystatin/monellin"/>
    <property type="match status" value="1"/>
</dbReference>
<organism evidence="2 3">
    <name type="scientific">Strongyloides papillosus</name>
    <name type="common">Intestinal threadworm</name>
    <dbReference type="NCBI Taxonomy" id="174720"/>
    <lineage>
        <taxon>Eukaryota</taxon>
        <taxon>Metazoa</taxon>
        <taxon>Ecdysozoa</taxon>
        <taxon>Nematoda</taxon>
        <taxon>Chromadorea</taxon>
        <taxon>Rhabditida</taxon>
        <taxon>Tylenchina</taxon>
        <taxon>Panagrolaimomorpha</taxon>
        <taxon>Strongyloidoidea</taxon>
        <taxon>Strongyloididae</taxon>
        <taxon>Strongyloides</taxon>
    </lineage>
</organism>
<name>A0A0N5BQC4_STREA</name>
<evidence type="ECO:0000256" key="1">
    <source>
        <dbReference type="SAM" id="Phobius"/>
    </source>
</evidence>
<dbReference type="WBParaSite" id="SPAL_0000809000.1">
    <property type="protein sequence ID" value="SPAL_0000809000.1"/>
    <property type="gene ID" value="SPAL_0000809000"/>
</dbReference>
<dbReference type="CDD" id="cd00042">
    <property type="entry name" value="CY"/>
    <property type="match status" value="1"/>
</dbReference>
<feature type="transmembrane region" description="Helical" evidence="1">
    <location>
        <begin position="6"/>
        <end position="25"/>
    </location>
</feature>
<dbReference type="AlphaFoldDB" id="A0A0N5BQC4"/>
<keyword evidence="1" id="KW-0472">Membrane</keyword>
<keyword evidence="1" id="KW-1133">Transmembrane helix</keyword>
<dbReference type="GO" id="GO:0004869">
    <property type="term" value="F:cysteine-type endopeptidase inhibitor activity"/>
    <property type="evidence" value="ECO:0007669"/>
    <property type="project" value="InterPro"/>
</dbReference>
<dbReference type="InterPro" id="IPR000010">
    <property type="entry name" value="Cystatin_dom"/>
</dbReference>
<sequence length="131" mass="15178">MNKLNVFIYIIFAILISTEAIKNIFKKHKHHDWEEEDPTDSNIVKLGQDSINLYNRKYSAHFEFFQVLSAKKQYSHGILHHYLEISAVMACGDNGKLCPEIFFVHVFDKEGDDEHHELGFHVAKYGDAPIS</sequence>
<accession>A0A0N5BQC4</accession>
<evidence type="ECO:0000313" key="2">
    <source>
        <dbReference type="Proteomes" id="UP000046392"/>
    </source>
</evidence>
<dbReference type="Gene3D" id="3.10.450.10">
    <property type="match status" value="1"/>
</dbReference>
<keyword evidence="2" id="KW-1185">Reference proteome</keyword>
<reference evidence="3" key="1">
    <citation type="submission" date="2017-02" db="UniProtKB">
        <authorList>
            <consortium name="WormBaseParasite"/>
        </authorList>
    </citation>
    <scope>IDENTIFICATION</scope>
</reference>